<organism evidence="5 6">
    <name type="scientific">Stemphylium lycopersici</name>
    <name type="common">Tomato gray leaf spot disease fungus</name>
    <name type="synonym">Thyrospora lycopersici</name>
    <dbReference type="NCBI Taxonomy" id="183478"/>
    <lineage>
        <taxon>Eukaryota</taxon>
        <taxon>Fungi</taxon>
        <taxon>Dikarya</taxon>
        <taxon>Ascomycota</taxon>
        <taxon>Pezizomycotina</taxon>
        <taxon>Dothideomycetes</taxon>
        <taxon>Pleosporomycetidae</taxon>
        <taxon>Pleosporales</taxon>
        <taxon>Pleosporineae</taxon>
        <taxon>Pleosporaceae</taxon>
        <taxon>Stemphylium</taxon>
    </lineage>
</organism>
<evidence type="ECO:0000256" key="1">
    <source>
        <dbReference type="PROSITE-ProRule" id="PRU00176"/>
    </source>
</evidence>
<evidence type="ECO:0000256" key="2">
    <source>
        <dbReference type="SAM" id="MobiDB-lite"/>
    </source>
</evidence>
<dbReference type="PANTHER" id="PTHR12357">
    <property type="entry name" value="YTH YT521-B HOMOLOGY DOMAIN-CONTAINING"/>
    <property type="match status" value="1"/>
</dbReference>
<gene>
    <name evidence="5" type="ORF">DDE83_008218</name>
</gene>
<dbReference type="STRING" id="183478.A0A364MTW3"/>
<feature type="compositionally biased region" description="Polar residues" evidence="2">
    <location>
        <begin position="560"/>
        <end position="571"/>
    </location>
</feature>
<dbReference type="InterPro" id="IPR057720">
    <property type="entry name" value="RRM_YTH1"/>
</dbReference>
<feature type="domain" description="YTH" evidence="4">
    <location>
        <begin position="422"/>
        <end position="628"/>
    </location>
</feature>
<dbReference type="InterPro" id="IPR045168">
    <property type="entry name" value="YTH_prot"/>
</dbReference>
<evidence type="ECO:0000313" key="6">
    <source>
        <dbReference type="Proteomes" id="UP000249619"/>
    </source>
</evidence>
<evidence type="ECO:0000259" key="4">
    <source>
        <dbReference type="PROSITE" id="PS50882"/>
    </source>
</evidence>
<dbReference type="InterPro" id="IPR035979">
    <property type="entry name" value="RBD_domain_sf"/>
</dbReference>
<dbReference type="GO" id="GO:0005654">
    <property type="term" value="C:nucleoplasm"/>
    <property type="evidence" value="ECO:0007669"/>
    <property type="project" value="TreeGrafter"/>
</dbReference>
<reference evidence="6" key="1">
    <citation type="submission" date="2018-05" db="EMBL/GenBank/DDBJ databases">
        <title>Draft genome sequence of Stemphylium lycopersici strain CIDEFI 213.</title>
        <authorList>
            <person name="Medina R."/>
            <person name="Franco M.E.E."/>
            <person name="Lucentini C.G."/>
            <person name="Saparrat M.C.N."/>
            <person name="Balatti P.A."/>
        </authorList>
    </citation>
    <scope>NUCLEOTIDE SEQUENCE [LARGE SCALE GENOMIC DNA]</scope>
    <source>
        <strain evidence="6">CIDEFI 213</strain>
    </source>
</reference>
<dbReference type="PROSITE" id="PS50102">
    <property type="entry name" value="RRM"/>
    <property type="match status" value="1"/>
</dbReference>
<dbReference type="GO" id="GO:1990247">
    <property type="term" value="F:N6-methyladenosine-containing RNA reader activity"/>
    <property type="evidence" value="ECO:0007669"/>
    <property type="project" value="TreeGrafter"/>
</dbReference>
<feature type="compositionally biased region" description="Polar residues" evidence="2">
    <location>
        <begin position="36"/>
        <end position="72"/>
    </location>
</feature>
<dbReference type="GO" id="GO:0000398">
    <property type="term" value="P:mRNA splicing, via spliceosome"/>
    <property type="evidence" value="ECO:0007669"/>
    <property type="project" value="TreeGrafter"/>
</dbReference>
<dbReference type="PROSITE" id="PS50882">
    <property type="entry name" value="YTH"/>
    <property type="match status" value="1"/>
</dbReference>
<dbReference type="InterPro" id="IPR012677">
    <property type="entry name" value="Nucleotide-bd_a/b_plait_sf"/>
</dbReference>
<dbReference type="PANTHER" id="PTHR12357:SF3">
    <property type="entry name" value="YTH DOMAIN-CONTAINING PROTEIN 1"/>
    <property type="match status" value="1"/>
</dbReference>
<dbReference type="SUPFAM" id="SSF54928">
    <property type="entry name" value="RNA-binding domain, RBD"/>
    <property type="match status" value="1"/>
</dbReference>
<name>A0A364MTW3_STELY</name>
<accession>A0A364MTW3</accession>
<dbReference type="CDD" id="cd21134">
    <property type="entry name" value="YTH"/>
    <property type="match status" value="1"/>
</dbReference>
<feature type="compositionally biased region" description="Polar residues" evidence="2">
    <location>
        <begin position="377"/>
        <end position="386"/>
    </location>
</feature>
<comment type="caution">
    <text evidence="5">The sequence shown here is derived from an EMBL/GenBank/DDBJ whole genome shotgun (WGS) entry which is preliminary data.</text>
</comment>
<feature type="region of interest" description="Disordered" evidence="2">
    <location>
        <begin position="543"/>
        <end position="571"/>
    </location>
</feature>
<feature type="region of interest" description="Disordered" evidence="2">
    <location>
        <begin position="271"/>
        <end position="292"/>
    </location>
</feature>
<feature type="region of interest" description="Disordered" evidence="2">
    <location>
        <begin position="23"/>
        <end position="99"/>
    </location>
</feature>
<feature type="region of interest" description="Disordered" evidence="2">
    <location>
        <begin position="152"/>
        <end position="195"/>
    </location>
</feature>
<dbReference type="Gene3D" id="3.10.590.10">
    <property type="entry name" value="ph1033 like domains"/>
    <property type="match status" value="1"/>
</dbReference>
<proteinExistence type="predicted"/>
<evidence type="ECO:0000259" key="3">
    <source>
        <dbReference type="PROSITE" id="PS50102"/>
    </source>
</evidence>
<feature type="compositionally biased region" description="Polar residues" evidence="2">
    <location>
        <begin position="174"/>
        <end position="189"/>
    </location>
</feature>
<feature type="region of interest" description="Disordered" evidence="2">
    <location>
        <begin position="632"/>
        <end position="652"/>
    </location>
</feature>
<dbReference type="AlphaFoldDB" id="A0A364MTW3"/>
<dbReference type="GO" id="GO:0000381">
    <property type="term" value="P:regulation of alternative mRNA splicing, via spliceosome"/>
    <property type="evidence" value="ECO:0007669"/>
    <property type="project" value="TreeGrafter"/>
</dbReference>
<dbReference type="OrthoDB" id="306690at2759"/>
<dbReference type="CDD" id="cd00590">
    <property type="entry name" value="RRM_SF"/>
    <property type="match status" value="1"/>
</dbReference>
<dbReference type="Proteomes" id="UP000249619">
    <property type="component" value="Unassembled WGS sequence"/>
</dbReference>
<sequence length="652" mass="70599">MAFFWVQQWVPLPVVYEQHMGDVPSGPRPQDMDGANATTSFAHDGNTSASFPTTLKSSDNNSPFYSQLSALPQGQHRQDFRSPAHSPGHYQPQDHSASSLNMGAMTGALPDFGAGEDASLNAQAVPRSLSGASASALAYQLGHNVQVSGNMPSHSPYGPGFATGPPQQHFMHQHGSQYGTYPSFTTNQPRPAGAASMQAPYQSYQHASQYMYYPTPYGPQGHYNPGFTAQAQQGQTMYGRRGSLSNPANFPNDPASLVSPYGAQFAQSIRPVSSIPRGPPRKPKQSGHALWVGNLPPGTTVVALKDHFSRDATKDIESLFLISKSNCAFVNYRTEESCTAAMHRFHDSRFNGVRLVCRLRRSSAPASGVPTAPSAMIGQQKNTSRPATPVQDGLLDDLEGGAVELPVHKSAQDDEASANVASKYFIVKSLTLQDLELSVRNGIWATQSHNEDVLNKAFRSAENVYLIFSANKSGEYFGYARMVSSILEDGSRVIGSAPKPEAIVDAPDVPKSIATAATEWAPRGRIIDDSARGTIFWEAELSDAEAEEQEEASKAEKDGASQQADVDTSAVAQSWGKPFKIEWVSTNRLPFYRTRGLRNPWNANREVKIARDGTELEPSVGERLVQMFHRPTAGAPVMPSGSAGIVPQMRPF</sequence>
<protein>
    <submittedName>
        <fullName evidence="5">Yt521-b-like splicing factor</fullName>
    </submittedName>
</protein>
<dbReference type="Pfam" id="PF04146">
    <property type="entry name" value="YTH"/>
    <property type="match status" value="1"/>
</dbReference>
<dbReference type="Pfam" id="PF25701">
    <property type="entry name" value="RRM_YTH1"/>
    <property type="match status" value="1"/>
</dbReference>
<dbReference type="GO" id="GO:0003729">
    <property type="term" value="F:mRNA binding"/>
    <property type="evidence" value="ECO:0007669"/>
    <property type="project" value="TreeGrafter"/>
</dbReference>
<dbReference type="Gene3D" id="3.30.70.330">
    <property type="match status" value="1"/>
</dbReference>
<dbReference type="SMART" id="SM00360">
    <property type="entry name" value="RRM"/>
    <property type="match status" value="1"/>
</dbReference>
<feature type="region of interest" description="Disordered" evidence="2">
    <location>
        <begin position="364"/>
        <end position="388"/>
    </location>
</feature>
<dbReference type="InterPro" id="IPR007275">
    <property type="entry name" value="YTH_domain"/>
</dbReference>
<dbReference type="InterPro" id="IPR000504">
    <property type="entry name" value="RRM_dom"/>
</dbReference>
<feature type="domain" description="RRM" evidence="3">
    <location>
        <begin position="288"/>
        <end position="362"/>
    </location>
</feature>
<keyword evidence="6" id="KW-1185">Reference proteome</keyword>
<evidence type="ECO:0000313" key="5">
    <source>
        <dbReference type="EMBL" id="RAR03432.1"/>
    </source>
</evidence>
<keyword evidence="1" id="KW-0694">RNA-binding</keyword>
<dbReference type="EMBL" id="QGDH01000181">
    <property type="protein sequence ID" value="RAR03432.1"/>
    <property type="molecule type" value="Genomic_DNA"/>
</dbReference>